<protein>
    <submittedName>
        <fullName evidence="1">Uncharacterized protein</fullName>
    </submittedName>
</protein>
<evidence type="ECO:0000313" key="1">
    <source>
        <dbReference type="EMBL" id="UJG44551.1"/>
    </source>
</evidence>
<accession>A0A9Y1BSP2</accession>
<name>A0A9Y1BSP2_9ARCH</name>
<reference evidence="1" key="1">
    <citation type="journal article" date="2022" name="Nat. Microbiol.">
        <title>Unique mobile elements and scalable gene flow at the prokaryote-eukaryote boundary revealed by circularized Asgard archaea genomes.</title>
        <authorList>
            <person name="Wu F."/>
            <person name="Speth D.R."/>
            <person name="Philosof A."/>
            <person name="Cremiere A."/>
            <person name="Narayanan A."/>
            <person name="Barco R.A."/>
            <person name="Connon S.A."/>
            <person name="Amend J.P."/>
            <person name="Antoshechkin I.A."/>
            <person name="Orphan V.J."/>
        </authorList>
    </citation>
    <scope>NUCLEOTIDE SEQUENCE</scope>
    <source>
        <strain evidence="1">PR6</strain>
    </source>
</reference>
<dbReference type="AlphaFoldDB" id="A0A9Y1BSP2"/>
<organism evidence="1">
    <name type="scientific">Candidatus Heimdallarchaeum endolithica</name>
    <dbReference type="NCBI Taxonomy" id="2876572"/>
    <lineage>
        <taxon>Archaea</taxon>
        <taxon>Promethearchaeati</taxon>
        <taxon>Candidatus Heimdallarchaeota</taxon>
        <taxon>Candidatus Heimdallarchaeia (ex Rinke et al. 2021) (nom. nud.)</taxon>
        <taxon>Candidatus Heimdallarchaeales</taxon>
        <taxon>Candidatus Heimdallarchaeaceae</taxon>
        <taxon>Candidatus Heimdallarchaeum</taxon>
    </lineage>
</organism>
<dbReference type="EMBL" id="CP084167">
    <property type="protein sequence ID" value="UJG44551.1"/>
    <property type="molecule type" value="Genomic_DNA"/>
</dbReference>
<sequence length="46" mass="5351">MKEVFEILMANTGFSTIDLAEALVTYANLEKYLWKWKLILNRGNSD</sequence>
<gene>
    <name evidence="1" type="ORF">K9W46_05070</name>
</gene>
<proteinExistence type="predicted"/>
<dbReference type="Proteomes" id="UP001200513">
    <property type="component" value="Chromosome"/>
</dbReference>